<proteinExistence type="predicted"/>
<keyword evidence="1" id="KW-0812">Transmembrane</keyword>
<keyword evidence="1" id="KW-1133">Transmembrane helix</keyword>
<feature type="transmembrane region" description="Helical" evidence="1">
    <location>
        <begin position="197"/>
        <end position="218"/>
    </location>
</feature>
<organism evidence="2 3">
    <name type="scientific">Corynebacterium qintianiae</name>
    <dbReference type="NCBI Taxonomy" id="2709392"/>
    <lineage>
        <taxon>Bacteria</taxon>
        <taxon>Bacillati</taxon>
        <taxon>Actinomycetota</taxon>
        <taxon>Actinomycetes</taxon>
        <taxon>Mycobacteriales</taxon>
        <taxon>Corynebacteriaceae</taxon>
        <taxon>Corynebacterium</taxon>
    </lineage>
</organism>
<dbReference type="Proteomes" id="UP000594586">
    <property type="component" value="Chromosome"/>
</dbReference>
<sequence>MLGALSFAFVDSINLLLIGVIVAVGIVVPAGRGQYAKITSLLIAGDWLGVASLALLMLAIFDGLGPVVKEFVEGPVFGIILIATGLATGLLALRGGDNSAIIERVMGPLRAPGPLTVLTGFVLGVVQSATSVPFYGGLALLSTAGIEPPVRYSSLVLYATVALSLPTVCALLVAWVRQRPRSAAGRGFAWARANPRAVTLTATWAVSVLLVALGVIHLF</sequence>
<keyword evidence="3" id="KW-1185">Reference proteome</keyword>
<feature type="transmembrane region" description="Helical" evidence="1">
    <location>
        <begin position="155"/>
        <end position="176"/>
    </location>
</feature>
<accession>A0A7T0KPE1</accession>
<evidence type="ECO:0000313" key="3">
    <source>
        <dbReference type="Proteomes" id="UP000594586"/>
    </source>
</evidence>
<evidence type="ECO:0008006" key="4">
    <source>
        <dbReference type="Google" id="ProtNLM"/>
    </source>
</evidence>
<feature type="transmembrane region" description="Helical" evidence="1">
    <location>
        <begin position="6"/>
        <end position="28"/>
    </location>
</feature>
<feature type="transmembrane region" description="Helical" evidence="1">
    <location>
        <begin position="76"/>
        <end position="93"/>
    </location>
</feature>
<protein>
    <recommendedName>
        <fullName evidence="4">GAP family protein</fullName>
    </recommendedName>
</protein>
<dbReference type="AlphaFoldDB" id="A0A7T0KPE1"/>
<gene>
    <name evidence="2" type="ORF">G7Y29_01865</name>
</gene>
<evidence type="ECO:0000313" key="2">
    <source>
        <dbReference type="EMBL" id="QPK83583.1"/>
    </source>
</evidence>
<keyword evidence="1" id="KW-0472">Membrane</keyword>
<name>A0A7T0KPE1_9CORY</name>
<dbReference type="EMBL" id="CP064955">
    <property type="protein sequence ID" value="QPK83583.1"/>
    <property type="molecule type" value="Genomic_DNA"/>
</dbReference>
<evidence type="ECO:0000256" key="1">
    <source>
        <dbReference type="SAM" id="Phobius"/>
    </source>
</evidence>
<feature type="transmembrane region" description="Helical" evidence="1">
    <location>
        <begin position="40"/>
        <end position="61"/>
    </location>
</feature>
<dbReference type="KEGG" id="cqn:G7Y29_01865"/>
<feature type="transmembrane region" description="Helical" evidence="1">
    <location>
        <begin position="114"/>
        <end position="135"/>
    </location>
</feature>
<dbReference type="RefSeq" id="WP_165003576.1">
    <property type="nucleotide sequence ID" value="NZ_CP064955.1"/>
</dbReference>
<reference evidence="2 3" key="1">
    <citation type="submission" date="2020-11" db="EMBL/GenBank/DDBJ databases">
        <title>Corynebacterium sp. MC1420.</title>
        <authorList>
            <person name="Zhou J."/>
        </authorList>
    </citation>
    <scope>NUCLEOTIDE SEQUENCE [LARGE SCALE GENOMIC DNA]</scope>
    <source>
        <strain evidence="2 3">MC1420</strain>
    </source>
</reference>